<keyword evidence="9" id="KW-0472">Membrane</keyword>
<evidence type="ECO:0000256" key="5">
    <source>
        <dbReference type="ARBA" id="ARBA00023157"/>
    </source>
</evidence>
<keyword evidence="2" id="KW-0964">Secreted</keyword>
<feature type="domain" description="SRCR" evidence="10">
    <location>
        <begin position="626"/>
        <end position="726"/>
    </location>
</feature>
<feature type="disulfide bond" evidence="7">
    <location>
        <begin position="1117"/>
        <end position="1178"/>
    </location>
</feature>
<dbReference type="Proteomes" id="UP000233120">
    <property type="component" value="Unassembled WGS sequence"/>
</dbReference>
<dbReference type="FunFam" id="3.10.250.10:FF:000009">
    <property type="entry name" value="WC1"/>
    <property type="match status" value="1"/>
</dbReference>
<dbReference type="GO" id="GO:0005576">
    <property type="term" value="C:extracellular region"/>
    <property type="evidence" value="ECO:0007669"/>
    <property type="project" value="UniProtKB-SubCell"/>
</dbReference>
<feature type="domain" description="SRCR" evidence="10">
    <location>
        <begin position="1079"/>
        <end position="1179"/>
    </location>
</feature>
<feature type="transmembrane region" description="Helical" evidence="9">
    <location>
        <begin position="1404"/>
        <end position="1426"/>
    </location>
</feature>
<feature type="domain" description="SRCR" evidence="10">
    <location>
        <begin position="198"/>
        <end position="298"/>
    </location>
</feature>
<feature type="disulfide bond" evidence="7">
    <location>
        <begin position="771"/>
        <end position="832"/>
    </location>
</feature>
<feature type="domain" description="SRCR" evidence="10">
    <location>
        <begin position="412"/>
        <end position="512"/>
    </location>
</feature>
<reference evidence="11" key="1">
    <citation type="submission" date="2025-08" db="UniProtKB">
        <authorList>
            <consortium name="Ensembl"/>
        </authorList>
    </citation>
    <scope>IDENTIFICATION</scope>
</reference>
<dbReference type="InterPro" id="IPR001190">
    <property type="entry name" value="SRCR"/>
</dbReference>
<evidence type="ECO:0000256" key="6">
    <source>
        <dbReference type="ARBA" id="ARBA00023180"/>
    </source>
</evidence>
<evidence type="ECO:0000256" key="9">
    <source>
        <dbReference type="SAM" id="Phobius"/>
    </source>
</evidence>
<keyword evidence="5 7" id="KW-1015">Disulfide bond</keyword>
<feature type="disulfide bond" evidence="7">
    <location>
        <begin position="557"/>
        <end position="618"/>
    </location>
</feature>
<gene>
    <name evidence="11" type="primary">CD163L1</name>
</gene>
<feature type="disulfide bond" evidence="7">
    <location>
        <begin position="863"/>
        <end position="927"/>
    </location>
</feature>
<feature type="disulfide bond" evidence="7">
    <location>
        <begin position="651"/>
        <end position="715"/>
    </location>
</feature>
<feature type="domain" description="SRCR" evidence="10">
    <location>
        <begin position="838"/>
        <end position="938"/>
    </location>
</feature>
<keyword evidence="4" id="KW-0677">Repeat</keyword>
<dbReference type="STRING" id="9545.ENSMNEP00000036683"/>
<feature type="disulfide bond" evidence="7">
    <location>
        <begin position="437"/>
        <end position="501"/>
    </location>
</feature>
<feature type="disulfide bond" evidence="7">
    <location>
        <begin position="160"/>
        <end position="170"/>
    </location>
</feature>
<feature type="disulfide bond" evidence="7">
    <location>
        <begin position="907"/>
        <end position="917"/>
    </location>
</feature>
<evidence type="ECO:0000256" key="8">
    <source>
        <dbReference type="SAM" id="MobiDB-lite"/>
    </source>
</evidence>
<keyword evidence="12" id="KW-1185">Reference proteome</keyword>
<evidence type="ECO:0000256" key="4">
    <source>
        <dbReference type="ARBA" id="ARBA00022737"/>
    </source>
</evidence>
<feature type="domain" description="SRCR" evidence="10">
    <location>
        <begin position="91"/>
        <end position="191"/>
    </location>
</feature>
<feature type="disulfide bond" evidence="7">
    <location>
        <begin position="802"/>
        <end position="812"/>
    </location>
</feature>
<feature type="disulfide bond" evidence="7">
    <location>
        <begin position="588"/>
        <end position="598"/>
    </location>
</feature>
<feature type="domain" description="SRCR" evidence="10">
    <location>
        <begin position="1184"/>
        <end position="1286"/>
    </location>
</feature>
<evidence type="ECO:0000313" key="12">
    <source>
        <dbReference type="Proteomes" id="UP000233120"/>
    </source>
</evidence>
<dbReference type="GO" id="GO:0009897">
    <property type="term" value="C:external side of plasma membrane"/>
    <property type="evidence" value="ECO:0007669"/>
    <property type="project" value="TreeGrafter"/>
</dbReference>
<feature type="disulfide bond" evidence="7">
    <location>
        <begin position="1358"/>
        <end position="1368"/>
    </location>
</feature>
<dbReference type="FunFam" id="3.10.250.10:FF:000002">
    <property type="entry name" value="Scavenger receptor cysteine-rich type 1 protein M130"/>
    <property type="match status" value="1"/>
</dbReference>
<dbReference type="Ensembl" id="ENSMNET00000061149.1">
    <property type="protein sequence ID" value="ENSMNEP00000036683.1"/>
    <property type="gene ID" value="ENSMNEG00000041441.1"/>
</dbReference>
<dbReference type="FunFam" id="3.10.250.10:FF:000006">
    <property type="entry name" value="neurotrypsin isoform X2"/>
    <property type="match status" value="4"/>
</dbReference>
<comment type="caution">
    <text evidence="7">Lacks conserved residue(s) required for the propagation of feature annotation.</text>
</comment>
<evidence type="ECO:0000313" key="11">
    <source>
        <dbReference type="Ensembl" id="ENSMNEP00000036683.1"/>
    </source>
</evidence>
<feature type="disulfide bond" evidence="7">
    <location>
        <begin position="544"/>
        <end position="608"/>
    </location>
</feature>
<feature type="domain" description="SRCR" evidence="10">
    <location>
        <begin position="733"/>
        <end position="833"/>
    </location>
</feature>
<dbReference type="FunFam" id="3.10.250.10:FF:000005">
    <property type="entry name" value="Neurotrypsin isoform A"/>
    <property type="match status" value="2"/>
</dbReference>
<feature type="disulfide bond" evidence="7">
    <location>
        <begin position="1255"/>
        <end position="1265"/>
    </location>
</feature>
<feature type="disulfide bond" evidence="7">
    <location>
        <begin position="1104"/>
        <end position="1168"/>
    </location>
</feature>
<dbReference type="Gene3D" id="3.10.250.10">
    <property type="entry name" value="SRCR-like domain"/>
    <property type="match status" value="12"/>
</dbReference>
<feature type="disulfide bond" evidence="7">
    <location>
        <begin position="1314"/>
        <end position="1378"/>
    </location>
</feature>
<feature type="disulfide bond" evidence="7">
    <location>
        <begin position="758"/>
        <end position="822"/>
    </location>
</feature>
<keyword evidence="9" id="KW-1133">Transmembrane helix</keyword>
<feature type="disulfide bond" evidence="7">
    <location>
        <begin position="695"/>
        <end position="705"/>
    </location>
</feature>
<organism evidence="11 12">
    <name type="scientific">Macaca nemestrina</name>
    <name type="common">Pig-tailed macaque</name>
    <dbReference type="NCBI Taxonomy" id="9545"/>
    <lineage>
        <taxon>Eukaryota</taxon>
        <taxon>Metazoa</taxon>
        <taxon>Chordata</taxon>
        <taxon>Craniata</taxon>
        <taxon>Vertebrata</taxon>
        <taxon>Euteleostomi</taxon>
        <taxon>Mammalia</taxon>
        <taxon>Eutheria</taxon>
        <taxon>Euarchontoglires</taxon>
        <taxon>Primates</taxon>
        <taxon>Haplorrhini</taxon>
        <taxon>Catarrhini</taxon>
        <taxon>Cercopithecidae</taxon>
        <taxon>Cercopithecinae</taxon>
        <taxon>Macaca</taxon>
    </lineage>
</organism>
<dbReference type="GeneTree" id="ENSGT00940000164229"/>
<feature type="disulfide bond" evidence="7">
    <location>
        <begin position="1224"/>
        <end position="1285"/>
    </location>
</feature>
<feature type="disulfide bond" evidence="7">
    <location>
        <begin position="374"/>
        <end position="384"/>
    </location>
</feature>
<keyword evidence="3" id="KW-0732">Signal</keyword>
<feature type="disulfide bond" evidence="7">
    <location>
        <begin position="1148"/>
        <end position="1158"/>
    </location>
</feature>
<dbReference type="Bgee" id="ENSMNEG00000041441">
    <property type="expression patterns" value="Expressed in colon and 9 other cell types or tissues"/>
</dbReference>
<accession>A0A2K6DLA6</accession>
<feature type="domain" description="SRCR" evidence="10">
    <location>
        <begin position="943"/>
        <end position="1043"/>
    </location>
</feature>
<feature type="domain" description="SRCR" evidence="10">
    <location>
        <begin position="1289"/>
        <end position="1389"/>
    </location>
</feature>
<feature type="disulfide bond" evidence="7">
    <location>
        <begin position="450"/>
        <end position="511"/>
    </location>
</feature>
<dbReference type="FunFam" id="3.10.250.10:FF:000013">
    <property type="entry name" value="CD163 molecule like 1"/>
    <property type="match status" value="2"/>
</dbReference>
<feature type="disulfide bond" evidence="7">
    <location>
        <begin position="223"/>
        <end position="287"/>
    </location>
</feature>
<dbReference type="PANTHER" id="PTHR19331:SF468">
    <property type="entry name" value="SCAVENGER RECEPTOR CYSTEINE-RICH TYPE 1 PROTEIN M160"/>
    <property type="match status" value="1"/>
</dbReference>
<name>A0A2K6DLA6_MACNE</name>
<evidence type="ECO:0000256" key="7">
    <source>
        <dbReference type="PROSITE-ProRule" id="PRU00196"/>
    </source>
</evidence>
<feature type="disulfide bond" evidence="7">
    <location>
        <begin position="664"/>
        <end position="725"/>
    </location>
</feature>
<dbReference type="FunFam" id="3.10.250.10:FF:000036">
    <property type="entry name" value="CD163 molecule like 1"/>
    <property type="match status" value="1"/>
</dbReference>
<feature type="domain" description="SRCR" evidence="10">
    <location>
        <begin position="519"/>
        <end position="619"/>
    </location>
</feature>
<feature type="disulfide bond" evidence="7">
    <location>
        <begin position="236"/>
        <end position="297"/>
    </location>
</feature>
<keyword evidence="9" id="KW-0812">Transmembrane</keyword>
<protein>
    <submittedName>
        <fullName evidence="11">CD163 molecule like 1</fullName>
    </submittedName>
</protein>
<reference evidence="11" key="2">
    <citation type="submission" date="2025-09" db="UniProtKB">
        <authorList>
            <consortium name="Ensembl"/>
        </authorList>
    </citation>
    <scope>IDENTIFICATION</scope>
</reference>
<sequence length="1496" mass="164254">MNSILHYCHFQIADLFSPHKYTSEITYKRTQELNQDSGRDSPIMMLPQNSWHIDFGRCCCHQNLFSAMVTCILLLNSCFLISSFNGTDLELRLVDGDGPCSGRVEVKFQGQWGTVCDDGWNPAASIVVCKQLGCPFSFTMFHFGQAVTRYGKIWLDDVSCYGNESALWECQHREWGSHDCNHGEDVGVNCYGEANLGLRLVDGNSSCSGRVEVKFQERWGTICDDGWNSNTAAVVCRQLGCPSSFISSGVVDSPAVLGPIWLDDIICQGNELAIWNCRHRGWGNHDCSHYEDVTLTCYDSSDLELRLVGGTNRCVGRVELKIQGRWGTICHHKWNNAAADVVCKQLGCGTALHFAGLPHLQSGSDVVWLDGVSCSGNESFLWDCRHSATVNMDCIHQNDVSVICSDGADLELRLADGSDNCSGRVEVRIHEQWWTICDQNWKNEQALVVCKQLGCPFSVFGSRRAKPSNEARDIWINSISCTGNESSLWDCIYDGKAKRTCFRRSDAGVICSDKADLDLRLAGADSPCYGRLEVKYQGQWGTVCHDRWSTRNAAVVCKRLGCGKPIRMFGITYFKEASGPIWLDDVSCIGNESDIWDCKHNGWGKHNCVHREDVIVTCSGNATWGLRLAGGSNRCSGRLEVYFQEQWGTVCDDGWNSIAAAVVCSQLDCPTSIIGMGLGNTSTGYGKIWLDDVSCDGDESDLWSCRNSGWGNNDCSHGEDVGVICSDASDMELRLVGGSSRCAGRVEVKVQGASGILCANSWGINIAEVVCRQLECGSPILVYREPHFTERTLHIFISNSGCTGREASLWDCIRWEWKQTACRLNMEASVICSAHRQPRLVGADMPCSGRVEVKRADTWGSVCDSDFSLHAANVLCRELNCGDAVSLSVGDHFGKGSGLTWAEKIQCEGSETHLALCPTVQHPEDTCIHSREVGVVCSRYRDVRLVNGKSQCDGQVEIKVLGQWGLLCDTHWYPEDAHVLCRQLSCGAAVSTTGGKYIGERTGRVWGHRFHCLGNESLLDNCQMTVLGAPPCIHGNTVSVICTGSLTGPLLPCVANLSDPYLSAVPEGRAFICLEDKRLRLVNGDGRCAGRVEIYHNGMWGTICDDGWDLSDAHVVCRKLGCGVALNATVSAHFGAGSGPIWLDDLNCIGTESHLWQCPSRGWGQHDCRHKEDAGVICSEFTALRLYSETEVESCAGRLEVFYNGTWGSVGRRNITTAIAGIVCKQLGCGENGVVSLAPLSKIGSGFMWVDDIQCSKTHISIWQCLSAPWERRISSPAEETWITCEDRIRVRGGDTECSGRVEIWHAGSWGTVCDDSWDLAEAEVVCQQLGCGSALAALKEASFGQGTGTIWLDEMQCKGNESFLWDCHAKPWGQSDCGHKEDAGVRCSGQSLKSPNASSGHSALILSSIFGLLLLVLFILFLTWCQVQKQKHLSLRVSTRRRGSLEENLFQEMETCLKREDPHGTRTSDDTPSHGCEDARDTSLLEVLPASEATK</sequence>
<feature type="disulfide bond" evidence="7">
    <location>
        <begin position="481"/>
        <end position="491"/>
    </location>
</feature>
<feature type="disulfide bond" evidence="7">
    <location>
        <begin position="330"/>
        <end position="394"/>
    </location>
</feature>
<feature type="region of interest" description="Disordered" evidence="8">
    <location>
        <begin position="1461"/>
        <end position="1483"/>
    </location>
</feature>
<dbReference type="PRINTS" id="PR00258">
    <property type="entry name" value="SPERACTRCPTR"/>
</dbReference>
<dbReference type="Pfam" id="PF00530">
    <property type="entry name" value="SRCR"/>
    <property type="match status" value="12"/>
</dbReference>
<feature type="disulfide bond" evidence="7">
    <location>
        <begin position="876"/>
        <end position="937"/>
    </location>
</feature>
<dbReference type="InterPro" id="IPR036772">
    <property type="entry name" value="SRCR-like_dom_sf"/>
</dbReference>
<proteinExistence type="predicted"/>
<feature type="disulfide bond" evidence="7">
    <location>
        <begin position="116"/>
        <end position="180"/>
    </location>
</feature>
<feature type="domain" description="SRCR" evidence="10">
    <location>
        <begin position="305"/>
        <end position="405"/>
    </location>
</feature>
<feature type="disulfide bond" evidence="7">
    <location>
        <begin position="968"/>
        <end position="1032"/>
    </location>
</feature>
<feature type="disulfide bond" evidence="7">
    <location>
        <begin position="1012"/>
        <end position="1022"/>
    </location>
</feature>
<feature type="disulfide bond" evidence="7">
    <location>
        <begin position="1327"/>
        <end position="1388"/>
    </location>
</feature>
<evidence type="ECO:0000259" key="10">
    <source>
        <dbReference type="PROSITE" id="PS50287"/>
    </source>
</evidence>
<evidence type="ECO:0000256" key="3">
    <source>
        <dbReference type="ARBA" id="ARBA00022729"/>
    </source>
</evidence>
<evidence type="ECO:0000256" key="2">
    <source>
        <dbReference type="ARBA" id="ARBA00022525"/>
    </source>
</evidence>
<dbReference type="FunFam" id="3.10.250.10:FF:000012">
    <property type="entry name" value="CD163 molecule like 1"/>
    <property type="match status" value="1"/>
</dbReference>
<comment type="subcellular location">
    <subcellularLocation>
        <location evidence="1">Secreted</location>
    </subcellularLocation>
</comment>
<feature type="disulfide bond" evidence="7">
    <location>
        <begin position="129"/>
        <end position="190"/>
    </location>
</feature>
<dbReference type="PROSITE" id="PS00420">
    <property type="entry name" value="SRCR_1"/>
    <property type="match status" value="5"/>
</dbReference>
<feature type="disulfide bond" evidence="7">
    <location>
        <begin position="981"/>
        <end position="1042"/>
    </location>
</feature>
<dbReference type="PANTHER" id="PTHR19331">
    <property type="entry name" value="SCAVENGER RECEPTOR DOMAIN-CONTAINING"/>
    <property type="match status" value="1"/>
</dbReference>
<keyword evidence="6" id="KW-0325">Glycoprotein</keyword>
<evidence type="ECO:0000256" key="1">
    <source>
        <dbReference type="ARBA" id="ARBA00004613"/>
    </source>
</evidence>
<dbReference type="PROSITE" id="PS50287">
    <property type="entry name" value="SRCR_2"/>
    <property type="match status" value="12"/>
</dbReference>
<dbReference type="SUPFAM" id="SSF56487">
    <property type="entry name" value="SRCR-like"/>
    <property type="match status" value="12"/>
</dbReference>
<feature type="disulfide bond" evidence="7">
    <location>
        <begin position="267"/>
        <end position="277"/>
    </location>
</feature>
<feature type="disulfide bond" evidence="7">
    <location>
        <begin position="343"/>
        <end position="404"/>
    </location>
</feature>
<dbReference type="SMART" id="SM00202">
    <property type="entry name" value="SR"/>
    <property type="match status" value="12"/>
</dbReference>